<organism evidence="1 2">
    <name type="scientific">Stachybotrys chlorohalonatus (strain IBT 40285)</name>
    <dbReference type="NCBI Taxonomy" id="1283841"/>
    <lineage>
        <taxon>Eukaryota</taxon>
        <taxon>Fungi</taxon>
        <taxon>Dikarya</taxon>
        <taxon>Ascomycota</taxon>
        <taxon>Pezizomycotina</taxon>
        <taxon>Sordariomycetes</taxon>
        <taxon>Hypocreomycetidae</taxon>
        <taxon>Hypocreales</taxon>
        <taxon>Stachybotryaceae</taxon>
        <taxon>Stachybotrys</taxon>
    </lineage>
</organism>
<proteinExistence type="predicted"/>
<dbReference type="InParanoid" id="A0A084QAP0"/>
<dbReference type="Proteomes" id="UP000028524">
    <property type="component" value="Unassembled WGS sequence"/>
</dbReference>
<gene>
    <name evidence="1" type="ORF">S40285_10759</name>
</gene>
<keyword evidence="2" id="KW-1185">Reference proteome</keyword>
<protein>
    <submittedName>
        <fullName evidence="1">Uncharacterized protein</fullName>
    </submittedName>
</protein>
<sequence length="190" mass="21257">MTRILRASGVATKKPLWHQFVRNTMAQAWISSYGMHVSISRLQANVEKKLKPWVGPTMGWQEFHQYDLGTAVLTAVNLDFAMVASQQIITMSMHPPGTQELTGFDFQPNSNLMKLRGRHQGHLIHLERDPDGYMVDFVAAPHVTVHGEKDVRIMDSVVPAEAPIAQVVRGSSVRQRGVISRDGQVMMRAS</sequence>
<evidence type="ECO:0000313" key="2">
    <source>
        <dbReference type="Proteomes" id="UP000028524"/>
    </source>
</evidence>
<dbReference type="OrthoDB" id="10313746at2759"/>
<name>A0A084QAP0_STAC4</name>
<accession>A0A084QAP0</accession>
<dbReference type="EMBL" id="KL660877">
    <property type="protein sequence ID" value="KFA61025.1"/>
    <property type="molecule type" value="Genomic_DNA"/>
</dbReference>
<reference evidence="1 2" key="1">
    <citation type="journal article" date="2014" name="BMC Genomics">
        <title>Comparative genome sequencing reveals chemotype-specific gene clusters in the toxigenic black mold Stachybotrys.</title>
        <authorList>
            <person name="Semeiks J."/>
            <person name="Borek D."/>
            <person name="Otwinowski Z."/>
            <person name="Grishin N.V."/>
        </authorList>
    </citation>
    <scope>NUCLEOTIDE SEQUENCE [LARGE SCALE GENOMIC DNA]</scope>
    <source>
        <strain evidence="1 2">IBT 40285</strain>
    </source>
</reference>
<dbReference type="HOGENOM" id="CLU_118225_0_0_1"/>
<evidence type="ECO:0000313" key="1">
    <source>
        <dbReference type="EMBL" id="KFA61025.1"/>
    </source>
</evidence>
<dbReference type="AlphaFoldDB" id="A0A084QAP0"/>